<protein>
    <submittedName>
        <fullName evidence="1">HmuY family protein</fullName>
    </submittedName>
</protein>
<organism evidence="1 2">
    <name type="scientific">Flavivirga jejuensis</name>
    <dbReference type="NCBI Taxonomy" id="870487"/>
    <lineage>
        <taxon>Bacteria</taxon>
        <taxon>Pseudomonadati</taxon>
        <taxon>Bacteroidota</taxon>
        <taxon>Flavobacteriia</taxon>
        <taxon>Flavobacteriales</taxon>
        <taxon>Flavobacteriaceae</taxon>
        <taxon>Flavivirga</taxon>
    </lineage>
</organism>
<evidence type="ECO:0000313" key="2">
    <source>
        <dbReference type="Proteomes" id="UP001176806"/>
    </source>
</evidence>
<dbReference type="Proteomes" id="UP001176806">
    <property type="component" value="Unassembled WGS sequence"/>
</dbReference>
<gene>
    <name evidence="1" type="ORF">Q4Q40_00835</name>
</gene>
<comment type="caution">
    <text evidence="1">The sequence shown here is derived from an EMBL/GenBank/DDBJ whole genome shotgun (WGS) entry which is preliminary data.</text>
</comment>
<name>A0ABT8WHZ1_9FLAO</name>
<accession>A0ABT8WHZ1</accession>
<sequence length="465" mass="52034">MMKIKHTIILFSAFIILFNSCSEDEILISDPFVVAFESLSKNLMDIENETSIDLVYSEMALENGSVSIQIKSENAIYGQDFKTVPEAIGNIITLPILNGELQNAITFLKLNANLFETTNIEFGITSIDYINSNIQGYSNFLINSSAARGTSIQVEVGGPNQGNQVFVDLSMQTTSFAKRDSWDLGFYNGNDFRVAINGSIYMATKALDVYNINEVTETSVESLKTEVAVGTFNPDNVAYIDAPNGNILETAIAEISDNDNENPVYLVNLGYEVGTSTPTIGSAAIAGNHRGWKKIRILKDGDNYVLQYANLDDTTYQEKTITKNTNYNFNHFSFNSNSLVNIEPEKEKWDISFTVFTNFIDGAGSYGFSDYVTQNRKANTQTYQVDTSAFDYDDFSLDNVNASNFSLDQTTIGSNWRDVFSRSTFSDRFYILKDPNGNIYKIKFLAITNDNGERGYPEFEYKLLQ</sequence>
<evidence type="ECO:0000313" key="1">
    <source>
        <dbReference type="EMBL" id="MDO5972712.1"/>
    </source>
</evidence>
<dbReference type="CDD" id="cd12105">
    <property type="entry name" value="HmuY"/>
    <property type="match status" value="1"/>
</dbReference>
<dbReference type="EMBL" id="JAUOEL010000001">
    <property type="protein sequence ID" value="MDO5972712.1"/>
    <property type="molecule type" value="Genomic_DNA"/>
</dbReference>
<dbReference type="InterPro" id="IPR025921">
    <property type="entry name" value="HmuY"/>
</dbReference>
<reference evidence="1" key="1">
    <citation type="submission" date="2023-07" db="EMBL/GenBank/DDBJ databases">
        <title>Two novel species in the genus Flavivirga.</title>
        <authorList>
            <person name="Kwon K."/>
        </authorList>
    </citation>
    <scope>NUCLEOTIDE SEQUENCE</scope>
    <source>
        <strain evidence="1">KACC 14158</strain>
    </source>
</reference>
<dbReference type="Pfam" id="PF14064">
    <property type="entry name" value="HmuY"/>
    <property type="match status" value="2"/>
</dbReference>
<proteinExistence type="predicted"/>
<dbReference type="RefSeq" id="WP_303299775.1">
    <property type="nucleotide sequence ID" value="NZ_BAABDA010000042.1"/>
</dbReference>
<keyword evidence="2" id="KW-1185">Reference proteome</keyword>